<evidence type="ECO:0000256" key="2">
    <source>
        <dbReference type="ARBA" id="ARBA00023180"/>
    </source>
</evidence>
<sequence>MHPLLTSVLFVTILASPLLAVPVHERPRQIEAESYRNGRERRLLGSSFNPPGPATYDYVVVGGGTAGLTIATRLAEDSSKSVAVIEAGTFYEISNGNLSQIPLFGPGGAGKSPLDTYPTIDWQFQTTPQAGMLNVSVHYARGKCLGGSSARHFLTYQIGPKDSYERWASQVGDDAYSWDKFLPFFQKSQDFIPPHDRPRNATPEWDQRSLRSGGPLSITFPPYAMAFASWAQKALTSMGIKKINGFTSGNILGSSYQLLTMSKDFIRESSETSFLQKKGLKSTNLIVYQSIMAQKIVFDGTKATGVEITMGGIPFTISARKEVILSAGAFQSPQLLMVSGVGPKETLEKNGIKVVKDLPGVGQNMEDHILGGPSYRVTVSTSSAMGNPAFAANAVKQYLNSKSGMLTGVGADFLAWEKLPKNFTSSMSKSAQEDLAKLPAGWPDIEFFPTSAFYGNQTNFLTDGPADGGQYATVAIALGAPLSKGTVSISSADINTPPVINPNWLTHPTDMAVAIAGYKRARQVFSNMKEILIGPEYFPGAEWASDQQIEQQVRQSFGTVFHASCTCKMGKADDPMAVVDSKARVFGVTGLRVADASAFALLPPGHPQATVYALAEKIADDIKRGS</sequence>
<comment type="cofactor">
    <cofactor evidence="4">
        <name>FAD</name>
        <dbReference type="ChEBI" id="CHEBI:57692"/>
    </cofactor>
</comment>
<keyword evidence="5" id="KW-0732">Signal</keyword>
<evidence type="ECO:0000256" key="3">
    <source>
        <dbReference type="PIRSR" id="PIRSR000137-1"/>
    </source>
</evidence>
<dbReference type="GO" id="GO:0044550">
    <property type="term" value="P:secondary metabolite biosynthetic process"/>
    <property type="evidence" value="ECO:0007669"/>
    <property type="project" value="TreeGrafter"/>
</dbReference>
<dbReference type="Pfam" id="PF05199">
    <property type="entry name" value="GMC_oxred_C"/>
    <property type="match status" value="1"/>
</dbReference>
<keyword evidence="4" id="KW-0285">Flavoprotein</keyword>
<protein>
    <submittedName>
        <fullName evidence="7">Oxidoreductase</fullName>
    </submittedName>
</protein>
<feature type="active site" description="Proton donor" evidence="3">
    <location>
        <position position="562"/>
    </location>
</feature>
<comment type="caution">
    <text evidence="7">The sequence shown here is derived from an EMBL/GenBank/DDBJ whole genome shotgun (WGS) entry which is preliminary data.</text>
</comment>
<evidence type="ECO:0000313" key="8">
    <source>
        <dbReference type="Proteomes" id="UP000799536"/>
    </source>
</evidence>
<dbReference type="EMBL" id="ML993855">
    <property type="protein sequence ID" value="KAF2205448.1"/>
    <property type="molecule type" value="Genomic_DNA"/>
</dbReference>
<dbReference type="GO" id="GO:0016614">
    <property type="term" value="F:oxidoreductase activity, acting on CH-OH group of donors"/>
    <property type="evidence" value="ECO:0007669"/>
    <property type="project" value="InterPro"/>
</dbReference>
<dbReference type="Gene3D" id="3.30.560.10">
    <property type="entry name" value="Glucose Oxidase, domain 3"/>
    <property type="match status" value="1"/>
</dbReference>
<evidence type="ECO:0000313" key="7">
    <source>
        <dbReference type="EMBL" id="KAF2205448.1"/>
    </source>
</evidence>
<dbReference type="Proteomes" id="UP000799536">
    <property type="component" value="Unassembled WGS sequence"/>
</dbReference>
<reference evidence="7" key="1">
    <citation type="journal article" date="2020" name="Stud. Mycol.">
        <title>101 Dothideomycetes genomes: a test case for predicting lifestyles and emergence of pathogens.</title>
        <authorList>
            <person name="Haridas S."/>
            <person name="Albert R."/>
            <person name="Binder M."/>
            <person name="Bloem J."/>
            <person name="Labutti K."/>
            <person name="Salamov A."/>
            <person name="Andreopoulos B."/>
            <person name="Baker S."/>
            <person name="Barry K."/>
            <person name="Bills G."/>
            <person name="Bluhm B."/>
            <person name="Cannon C."/>
            <person name="Castanera R."/>
            <person name="Culley D."/>
            <person name="Daum C."/>
            <person name="Ezra D."/>
            <person name="Gonzalez J."/>
            <person name="Henrissat B."/>
            <person name="Kuo A."/>
            <person name="Liang C."/>
            <person name="Lipzen A."/>
            <person name="Lutzoni F."/>
            <person name="Magnuson J."/>
            <person name="Mondo S."/>
            <person name="Nolan M."/>
            <person name="Ohm R."/>
            <person name="Pangilinan J."/>
            <person name="Park H.-J."/>
            <person name="Ramirez L."/>
            <person name="Alfaro M."/>
            <person name="Sun H."/>
            <person name="Tritt A."/>
            <person name="Yoshinaga Y."/>
            <person name="Zwiers L.-H."/>
            <person name="Turgeon B."/>
            <person name="Goodwin S."/>
            <person name="Spatafora J."/>
            <person name="Crous P."/>
            <person name="Grigoriev I."/>
        </authorList>
    </citation>
    <scope>NUCLEOTIDE SEQUENCE</scope>
    <source>
        <strain evidence="7">ATCC 74209</strain>
    </source>
</reference>
<keyword evidence="4" id="KW-0274">FAD</keyword>
<evidence type="ECO:0000259" key="6">
    <source>
        <dbReference type="PROSITE" id="PS00624"/>
    </source>
</evidence>
<dbReference type="Gene3D" id="3.50.50.60">
    <property type="entry name" value="FAD/NAD(P)-binding domain"/>
    <property type="match status" value="1"/>
</dbReference>
<dbReference type="PANTHER" id="PTHR11552">
    <property type="entry name" value="GLUCOSE-METHANOL-CHOLINE GMC OXIDOREDUCTASE"/>
    <property type="match status" value="1"/>
</dbReference>
<organism evidence="7 8">
    <name type="scientific">Delitschia confertaspora ATCC 74209</name>
    <dbReference type="NCBI Taxonomy" id="1513339"/>
    <lineage>
        <taxon>Eukaryota</taxon>
        <taxon>Fungi</taxon>
        <taxon>Dikarya</taxon>
        <taxon>Ascomycota</taxon>
        <taxon>Pezizomycotina</taxon>
        <taxon>Dothideomycetes</taxon>
        <taxon>Pleosporomycetidae</taxon>
        <taxon>Pleosporales</taxon>
        <taxon>Delitschiaceae</taxon>
        <taxon>Delitschia</taxon>
    </lineage>
</organism>
<keyword evidence="2" id="KW-0325">Glycoprotein</keyword>
<dbReference type="PROSITE" id="PS00624">
    <property type="entry name" value="GMC_OXRED_2"/>
    <property type="match status" value="1"/>
</dbReference>
<evidence type="ECO:0000256" key="4">
    <source>
        <dbReference type="PIRSR" id="PIRSR000137-2"/>
    </source>
</evidence>
<dbReference type="GO" id="GO:0050660">
    <property type="term" value="F:flavin adenine dinucleotide binding"/>
    <property type="evidence" value="ECO:0007669"/>
    <property type="project" value="InterPro"/>
</dbReference>
<feature type="binding site" evidence="4">
    <location>
        <begin position="607"/>
        <end position="608"/>
    </location>
    <ligand>
        <name>FAD</name>
        <dbReference type="ChEBI" id="CHEBI:57692"/>
    </ligand>
</feature>
<dbReference type="PIRSF" id="PIRSF000137">
    <property type="entry name" value="Alcohol_oxidase"/>
    <property type="match status" value="1"/>
</dbReference>
<dbReference type="InterPro" id="IPR012132">
    <property type="entry name" value="GMC_OxRdtase"/>
</dbReference>
<dbReference type="PANTHER" id="PTHR11552:SF138">
    <property type="entry name" value="DEHYDROGENASE PKFF-RELATED"/>
    <property type="match status" value="1"/>
</dbReference>
<dbReference type="Pfam" id="PF00732">
    <property type="entry name" value="GMC_oxred_N"/>
    <property type="match status" value="1"/>
</dbReference>
<dbReference type="OrthoDB" id="269227at2759"/>
<dbReference type="InterPro" id="IPR000172">
    <property type="entry name" value="GMC_OxRdtase_N"/>
</dbReference>
<name>A0A9P4MZM8_9PLEO</name>
<evidence type="ECO:0000256" key="1">
    <source>
        <dbReference type="ARBA" id="ARBA00010790"/>
    </source>
</evidence>
<feature type="domain" description="Glucose-methanol-choline oxidoreductase N-terminal" evidence="6">
    <location>
        <begin position="328"/>
        <end position="342"/>
    </location>
</feature>
<dbReference type="SUPFAM" id="SSF54373">
    <property type="entry name" value="FAD-linked reductases, C-terminal domain"/>
    <property type="match status" value="1"/>
</dbReference>
<dbReference type="SUPFAM" id="SSF51905">
    <property type="entry name" value="FAD/NAD(P)-binding domain"/>
    <property type="match status" value="1"/>
</dbReference>
<gene>
    <name evidence="7" type="ORF">GQ43DRAFT_436974</name>
</gene>
<dbReference type="AlphaFoldDB" id="A0A9P4MZM8"/>
<accession>A0A9P4MZM8</accession>
<dbReference type="InterPro" id="IPR007867">
    <property type="entry name" value="GMC_OxRtase_C"/>
</dbReference>
<feature type="chain" id="PRO_5040385178" evidence="5">
    <location>
        <begin position="21"/>
        <end position="626"/>
    </location>
</feature>
<feature type="active site" description="Proton acceptor" evidence="3">
    <location>
        <position position="606"/>
    </location>
</feature>
<keyword evidence="8" id="KW-1185">Reference proteome</keyword>
<evidence type="ECO:0000256" key="5">
    <source>
        <dbReference type="SAM" id="SignalP"/>
    </source>
</evidence>
<comment type="similarity">
    <text evidence="1">Belongs to the GMC oxidoreductase family.</text>
</comment>
<proteinExistence type="inferred from homology"/>
<feature type="signal peptide" evidence="5">
    <location>
        <begin position="1"/>
        <end position="20"/>
    </location>
</feature>
<dbReference type="InterPro" id="IPR036188">
    <property type="entry name" value="FAD/NAD-bd_sf"/>
</dbReference>